<organism evidence="2">
    <name type="scientific">marine sediment metagenome</name>
    <dbReference type="NCBI Taxonomy" id="412755"/>
    <lineage>
        <taxon>unclassified sequences</taxon>
        <taxon>metagenomes</taxon>
        <taxon>ecological metagenomes</taxon>
    </lineage>
</organism>
<name>A0A0F9UVP0_9ZZZZ</name>
<comment type="caution">
    <text evidence="2">The sequence shown here is derived from an EMBL/GenBank/DDBJ whole genome shotgun (WGS) entry which is preliminary data.</text>
</comment>
<evidence type="ECO:0000313" key="2">
    <source>
        <dbReference type="EMBL" id="KKN95769.1"/>
    </source>
</evidence>
<keyword evidence="1" id="KW-0472">Membrane</keyword>
<reference evidence="2" key="1">
    <citation type="journal article" date="2015" name="Nature">
        <title>Complex archaea that bridge the gap between prokaryotes and eukaryotes.</title>
        <authorList>
            <person name="Spang A."/>
            <person name="Saw J.H."/>
            <person name="Jorgensen S.L."/>
            <person name="Zaremba-Niedzwiedzka K."/>
            <person name="Martijn J."/>
            <person name="Lind A.E."/>
            <person name="van Eijk R."/>
            <person name="Schleper C."/>
            <person name="Guy L."/>
            <person name="Ettema T.J."/>
        </authorList>
    </citation>
    <scope>NUCLEOTIDE SEQUENCE</scope>
</reference>
<feature type="transmembrane region" description="Helical" evidence="1">
    <location>
        <begin position="7"/>
        <end position="30"/>
    </location>
</feature>
<evidence type="ECO:0000256" key="1">
    <source>
        <dbReference type="SAM" id="Phobius"/>
    </source>
</evidence>
<dbReference type="EMBL" id="LAZR01000069">
    <property type="protein sequence ID" value="KKN95769.1"/>
    <property type="molecule type" value="Genomic_DNA"/>
</dbReference>
<protein>
    <submittedName>
        <fullName evidence="2">Uncharacterized protein</fullName>
    </submittedName>
</protein>
<keyword evidence="1" id="KW-1133">Transmembrane helix</keyword>
<sequence length="142" mass="17010">MNKKIDFFFYGKYFILLFALLGTAFLIFFWTPPLPPVEPKDLVESYIVDGNVRIHFLWENGYSNSSLALIFSITNLTIGEYYSFSFDLVNNLNISNIHIVIDTFFIIYRYKDFEENKFVFFIQTIQNRTAFYFYFQEIMIVK</sequence>
<keyword evidence="1" id="KW-0812">Transmembrane</keyword>
<dbReference type="AlphaFoldDB" id="A0A0F9UVP0"/>
<gene>
    <name evidence="2" type="ORF">LCGC14_0176380</name>
</gene>
<accession>A0A0F9UVP0</accession>
<proteinExistence type="predicted"/>